<sequence>MDCGKNSSWRPVHGEPVIVAFSPGYSMEEGACPGGEEPVDVRSFLDRDTAVNYLRWFDRNLSPEFWEHEFWEVELGWEASGLKELMKSWQE</sequence>
<organism evidence="1">
    <name type="scientific">Corynebacterium glutamicum (strain R)</name>
    <dbReference type="NCBI Taxonomy" id="340322"/>
    <lineage>
        <taxon>Bacteria</taxon>
        <taxon>Bacillati</taxon>
        <taxon>Actinomycetota</taxon>
        <taxon>Actinomycetes</taxon>
        <taxon>Mycobacteriales</taxon>
        <taxon>Corynebacteriaceae</taxon>
        <taxon>Corynebacterium</taxon>
    </lineage>
</organism>
<accession>A0AB72V8H2</accession>
<dbReference type="EMBL" id="AP009044">
    <property type="protein sequence ID" value="BAF53519.1"/>
    <property type="molecule type" value="Genomic_DNA"/>
</dbReference>
<reference evidence="1" key="1">
    <citation type="journal article" date="2007" name="Microbiology">
        <title>Comparative analysis of the Corynebacterium glutamicum group and complete genome sequence of strain R.</title>
        <authorList>
            <person name="Yukawa H."/>
            <person name="Omumasaba C.A."/>
            <person name="Nonaka H."/>
            <person name="Kos P."/>
            <person name="Okai N."/>
            <person name="Suzuki N."/>
            <person name="Suda M."/>
            <person name="Tsuge Y."/>
            <person name="Watanabe J."/>
            <person name="Ikeda Y."/>
            <person name="Vertes A.A."/>
            <person name="Inui M."/>
        </authorList>
    </citation>
    <scope>NUCLEOTIDE SEQUENCE</scope>
    <source>
        <strain evidence="1">R</strain>
    </source>
</reference>
<proteinExistence type="predicted"/>
<dbReference type="AlphaFoldDB" id="A0AB72V8H2"/>
<name>A0AB72V8H2_CORGB</name>
<dbReference type="Proteomes" id="UP000006698">
    <property type="component" value="Chromosome"/>
</dbReference>
<evidence type="ECO:0000313" key="1">
    <source>
        <dbReference type="EMBL" id="BAF53519.1"/>
    </source>
</evidence>
<protein>
    <submittedName>
        <fullName evidence="1">Uncharacterized protein</fullName>
    </submittedName>
</protein>
<dbReference type="KEGG" id="cgt:cgR_0551"/>
<gene>
    <name evidence="1" type="ordered locus">cgR_0551</name>
</gene>